<sequence length="359" mass="38418">MAPPFPPVVRHTLAAWPLDRGNMARPSETGPIIATLPTPVTAALPMKPDNALLARLDPDIAPRVLRLVEAETTPSHLLEPAQVRAAFLRARQPLRRPPVPLDIEDAGIAVDGAPLALRLYRPRRPRPPALLYLHGGAFTNGDLDSHDATCCLLAMEAGVMVASVDYRVLPEHRFPAAFNDTVGALRWLHERAAALGADPARLAVGGDSSGANLALAAALETRGQVPLRAMWLAYPIIGIDFDTPSYRENANAPLLTRARCRRILRDYLGREPGPDDSRVAPLLAPDFAGLPPAVAVAAELDPLRSDAEILADRLREAGAACELVRAAGMPHGFLRWVADSAASRRIAVRSAQALAALLA</sequence>
<dbReference type="EMBL" id="BAAAEN010000017">
    <property type="protein sequence ID" value="GAA0518810.1"/>
    <property type="molecule type" value="Genomic_DNA"/>
</dbReference>
<dbReference type="InterPro" id="IPR029058">
    <property type="entry name" value="AB_hydrolase_fold"/>
</dbReference>
<dbReference type="Gene3D" id="3.40.50.1820">
    <property type="entry name" value="alpha/beta hydrolase"/>
    <property type="match status" value="1"/>
</dbReference>
<organism evidence="4 5">
    <name type="scientific">Pigmentiphaga daeguensis</name>
    <dbReference type="NCBI Taxonomy" id="414049"/>
    <lineage>
        <taxon>Bacteria</taxon>
        <taxon>Pseudomonadati</taxon>
        <taxon>Pseudomonadota</taxon>
        <taxon>Betaproteobacteria</taxon>
        <taxon>Burkholderiales</taxon>
        <taxon>Alcaligenaceae</taxon>
        <taxon>Pigmentiphaga</taxon>
    </lineage>
</organism>
<accession>A0ABP3MEF5</accession>
<keyword evidence="2 4" id="KW-0378">Hydrolase</keyword>
<dbReference type="PANTHER" id="PTHR48081">
    <property type="entry name" value="AB HYDROLASE SUPERFAMILY PROTEIN C4A8.06C"/>
    <property type="match status" value="1"/>
</dbReference>
<proteinExistence type="inferred from homology"/>
<dbReference type="Pfam" id="PF07859">
    <property type="entry name" value="Abhydrolase_3"/>
    <property type="match status" value="1"/>
</dbReference>
<feature type="domain" description="Alpha/beta hydrolase fold-3" evidence="3">
    <location>
        <begin position="130"/>
        <end position="334"/>
    </location>
</feature>
<evidence type="ECO:0000313" key="5">
    <source>
        <dbReference type="Proteomes" id="UP001501706"/>
    </source>
</evidence>
<keyword evidence="5" id="KW-1185">Reference proteome</keyword>
<dbReference type="InterPro" id="IPR050300">
    <property type="entry name" value="GDXG_lipolytic_enzyme"/>
</dbReference>
<dbReference type="InterPro" id="IPR002168">
    <property type="entry name" value="Lipase_GDXG_HIS_AS"/>
</dbReference>
<evidence type="ECO:0000259" key="3">
    <source>
        <dbReference type="Pfam" id="PF07859"/>
    </source>
</evidence>
<dbReference type="Proteomes" id="UP001501706">
    <property type="component" value="Unassembled WGS sequence"/>
</dbReference>
<reference evidence="5" key="1">
    <citation type="journal article" date="2019" name="Int. J. Syst. Evol. Microbiol.">
        <title>The Global Catalogue of Microorganisms (GCM) 10K type strain sequencing project: providing services to taxonomists for standard genome sequencing and annotation.</title>
        <authorList>
            <consortium name="The Broad Institute Genomics Platform"/>
            <consortium name="The Broad Institute Genome Sequencing Center for Infectious Disease"/>
            <person name="Wu L."/>
            <person name="Ma J."/>
        </authorList>
    </citation>
    <scope>NUCLEOTIDE SEQUENCE [LARGE SCALE GENOMIC DNA]</scope>
    <source>
        <strain evidence="5">JCM 14330</strain>
    </source>
</reference>
<dbReference type="SUPFAM" id="SSF53474">
    <property type="entry name" value="alpha/beta-Hydrolases"/>
    <property type="match status" value="1"/>
</dbReference>
<comment type="similarity">
    <text evidence="1">Belongs to the 'GDXG' lipolytic enzyme family.</text>
</comment>
<protein>
    <submittedName>
        <fullName evidence="4">Alpha/beta hydrolase</fullName>
    </submittedName>
</protein>
<comment type="caution">
    <text evidence="4">The sequence shown here is derived from an EMBL/GenBank/DDBJ whole genome shotgun (WGS) entry which is preliminary data.</text>
</comment>
<evidence type="ECO:0000256" key="2">
    <source>
        <dbReference type="ARBA" id="ARBA00022801"/>
    </source>
</evidence>
<evidence type="ECO:0000256" key="1">
    <source>
        <dbReference type="ARBA" id="ARBA00010515"/>
    </source>
</evidence>
<dbReference type="InterPro" id="IPR013094">
    <property type="entry name" value="AB_hydrolase_3"/>
</dbReference>
<evidence type="ECO:0000313" key="4">
    <source>
        <dbReference type="EMBL" id="GAA0518810.1"/>
    </source>
</evidence>
<dbReference type="PANTHER" id="PTHR48081:SF8">
    <property type="entry name" value="ALPHA_BETA HYDROLASE FOLD-3 DOMAIN-CONTAINING PROTEIN-RELATED"/>
    <property type="match status" value="1"/>
</dbReference>
<gene>
    <name evidence="4" type="ORF">GCM10009097_40450</name>
</gene>
<dbReference type="GO" id="GO:0016787">
    <property type="term" value="F:hydrolase activity"/>
    <property type="evidence" value="ECO:0007669"/>
    <property type="project" value="UniProtKB-KW"/>
</dbReference>
<dbReference type="PROSITE" id="PS01173">
    <property type="entry name" value="LIPASE_GDXG_HIS"/>
    <property type="match status" value="1"/>
</dbReference>
<dbReference type="RefSeq" id="WP_176400807.1">
    <property type="nucleotide sequence ID" value="NZ_BAAAEN010000017.1"/>
</dbReference>
<name>A0ABP3MEF5_9BURK</name>